<proteinExistence type="predicted"/>
<gene>
    <name evidence="2" type="ORF">BDP27DRAFT_1428554</name>
</gene>
<feature type="region of interest" description="Disordered" evidence="1">
    <location>
        <begin position="285"/>
        <end position="320"/>
    </location>
</feature>
<accession>A0A9P5U0U9</accession>
<evidence type="ECO:0000313" key="2">
    <source>
        <dbReference type="EMBL" id="KAF9061787.1"/>
    </source>
</evidence>
<dbReference type="EMBL" id="JADNRY010000190">
    <property type="protein sequence ID" value="KAF9061787.1"/>
    <property type="molecule type" value="Genomic_DNA"/>
</dbReference>
<evidence type="ECO:0000313" key="3">
    <source>
        <dbReference type="Proteomes" id="UP000772434"/>
    </source>
</evidence>
<sequence>MTFPDVWILVDDTRLQTISAFGGNGSWKTTGLGSGPCQVGNTSTSIEIPQSILFSFQGTTVSFTGNISSSTNSTGFFAGIDANAPYQVPYPNTSTPVYGQWYQTPILSDDRHTINLSSIVVDLDYAIVIPGPATPLSGSTIVVDDSNTNEIVYVGHEWSQNTAPINFVGGMSGMPMGNSTHRTCTKGDGFKFQFAGANTGGISIDFTLDGNTTSFDLSAPVVSTVTSQFSTPRKFFSADNIDAGNHTLQMNVTDSFGNETFVFDYITYVAYYSNLGSKPNFTASTPHMPSPSSNSTSASTLTFTPASTRTPAPASLSSPTTHKNIGAIVGRVIGGVGSLAIVFVTSEIGENKETT</sequence>
<name>A0A9P5U0U9_9AGAR</name>
<keyword evidence="3" id="KW-1185">Reference proteome</keyword>
<protein>
    <submittedName>
        <fullName evidence="2">Uncharacterized protein</fullName>
    </submittedName>
</protein>
<feature type="compositionally biased region" description="Polar residues" evidence="1">
    <location>
        <begin position="305"/>
        <end position="320"/>
    </location>
</feature>
<comment type="caution">
    <text evidence="2">The sequence shown here is derived from an EMBL/GenBank/DDBJ whole genome shotgun (WGS) entry which is preliminary data.</text>
</comment>
<dbReference type="AlphaFoldDB" id="A0A9P5U0U9"/>
<organism evidence="2 3">
    <name type="scientific">Rhodocollybia butyracea</name>
    <dbReference type="NCBI Taxonomy" id="206335"/>
    <lineage>
        <taxon>Eukaryota</taxon>
        <taxon>Fungi</taxon>
        <taxon>Dikarya</taxon>
        <taxon>Basidiomycota</taxon>
        <taxon>Agaricomycotina</taxon>
        <taxon>Agaricomycetes</taxon>
        <taxon>Agaricomycetidae</taxon>
        <taxon>Agaricales</taxon>
        <taxon>Marasmiineae</taxon>
        <taxon>Omphalotaceae</taxon>
        <taxon>Rhodocollybia</taxon>
    </lineage>
</organism>
<feature type="compositionally biased region" description="Low complexity" evidence="1">
    <location>
        <begin position="285"/>
        <end position="304"/>
    </location>
</feature>
<dbReference type="OrthoDB" id="2756615at2759"/>
<reference evidence="2" key="1">
    <citation type="submission" date="2020-11" db="EMBL/GenBank/DDBJ databases">
        <authorList>
            <consortium name="DOE Joint Genome Institute"/>
            <person name="Ahrendt S."/>
            <person name="Riley R."/>
            <person name="Andreopoulos W."/>
            <person name="Labutti K."/>
            <person name="Pangilinan J."/>
            <person name="Ruiz-Duenas F.J."/>
            <person name="Barrasa J.M."/>
            <person name="Sanchez-Garcia M."/>
            <person name="Camarero S."/>
            <person name="Miyauchi S."/>
            <person name="Serrano A."/>
            <person name="Linde D."/>
            <person name="Babiker R."/>
            <person name="Drula E."/>
            <person name="Ayuso-Fernandez I."/>
            <person name="Pacheco R."/>
            <person name="Padilla G."/>
            <person name="Ferreira P."/>
            <person name="Barriuso J."/>
            <person name="Kellner H."/>
            <person name="Castanera R."/>
            <person name="Alfaro M."/>
            <person name="Ramirez L."/>
            <person name="Pisabarro A.G."/>
            <person name="Kuo A."/>
            <person name="Tritt A."/>
            <person name="Lipzen A."/>
            <person name="He G."/>
            <person name="Yan M."/>
            <person name="Ng V."/>
            <person name="Cullen D."/>
            <person name="Martin F."/>
            <person name="Rosso M.-N."/>
            <person name="Henrissat B."/>
            <person name="Hibbett D."/>
            <person name="Martinez A.T."/>
            <person name="Grigoriev I.V."/>
        </authorList>
    </citation>
    <scope>NUCLEOTIDE SEQUENCE</scope>
    <source>
        <strain evidence="2">AH 40177</strain>
    </source>
</reference>
<dbReference type="Proteomes" id="UP000772434">
    <property type="component" value="Unassembled WGS sequence"/>
</dbReference>
<evidence type="ECO:0000256" key="1">
    <source>
        <dbReference type="SAM" id="MobiDB-lite"/>
    </source>
</evidence>